<dbReference type="Gene3D" id="3.40.50.720">
    <property type="entry name" value="NAD(P)-binding Rossmann-like Domain"/>
    <property type="match status" value="1"/>
</dbReference>
<name>A0A6M4MEJ7_9ALTE</name>
<evidence type="ECO:0000259" key="4">
    <source>
        <dbReference type="Pfam" id="PF22725"/>
    </source>
</evidence>
<protein>
    <submittedName>
        <fullName evidence="5">Gfo/Idh/MocA family oxidoreductase</fullName>
    </submittedName>
</protein>
<keyword evidence="1" id="KW-0732">Signal</keyword>
<dbReference type="Pfam" id="PF01408">
    <property type="entry name" value="GFO_IDH_MocA"/>
    <property type="match status" value="1"/>
</dbReference>
<dbReference type="SUPFAM" id="SSF51735">
    <property type="entry name" value="NAD(P)-binding Rossmann-fold domains"/>
    <property type="match status" value="1"/>
</dbReference>
<evidence type="ECO:0000259" key="3">
    <source>
        <dbReference type="Pfam" id="PF01408"/>
    </source>
</evidence>
<dbReference type="GO" id="GO:0000166">
    <property type="term" value="F:nucleotide binding"/>
    <property type="evidence" value="ECO:0007669"/>
    <property type="project" value="InterPro"/>
</dbReference>
<gene>
    <name evidence="5" type="ORF">CA267_007255</name>
</gene>
<dbReference type="Pfam" id="PF22725">
    <property type="entry name" value="GFO_IDH_MocA_C3"/>
    <property type="match status" value="1"/>
</dbReference>
<proteinExistence type="predicted"/>
<dbReference type="Proteomes" id="UP000219285">
    <property type="component" value="Chromosome"/>
</dbReference>
<dbReference type="InterPro" id="IPR000683">
    <property type="entry name" value="Gfo/Idh/MocA-like_OxRdtase_N"/>
</dbReference>
<dbReference type="Gene3D" id="3.30.360.10">
    <property type="entry name" value="Dihydrodipicolinate Reductase, domain 2"/>
    <property type="match status" value="1"/>
</dbReference>
<accession>A0A6M4MEJ7</accession>
<dbReference type="PANTHER" id="PTHR43818">
    <property type="entry name" value="BCDNA.GH03377"/>
    <property type="match status" value="1"/>
</dbReference>
<dbReference type="GO" id="GO:0016491">
    <property type="term" value="F:oxidoreductase activity"/>
    <property type="evidence" value="ECO:0007669"/>
    <property type="project" value="UniProtKB-KW"/>
</dbReference>
<sequence length="341" mass="37397">MTLAAVMDAPPATSVKPRLGFIGTGWIGQLRMEALANSGHAEIAAICDSHQQNALEAQKKCAQDAEVTTSLEELLTHDLDGVVIATPSALHKEQCLAALAAKKAVFCQKPLARTSDETTAVIEAARNADRLLGIDFSYRYLDGVKKMRELINSGELGEIFSVELVFHNAYGPDKPWFYDFSRSGGGCVIDLGIHLIDLALWLLGPNEIRGLSSHLYKGGNRLQTPINDVEDYANIGFQLGNCDVQLGCSWNLHAGQDAVISARFFGTQGGMELRNVNGSFFDFETFHLRGTQRNQLASFPEDWGGRALCHWAQQLGTSPRFDAEVEQVATVAQIIDRIYQR</sequence>
<dbReference type="SUPFAM" id="SSF55347">
    <property type="entry name" value="Glyceraldehyde-3-phosphate dehydrogenase-like, C-terminal domain"/>
    <property type="match status" value="1"/>
</dbReference>
<dbReference type="RefSeq" id="WP_075608106.1">
    <property type="nucleotide sequence ID" value="NZ_CP052766.1"/>
</dbReference>
<keyword evidence="6" id="KW-1185">Reference proteome</keyword>
<dbReference type="EMBL" id="CP052766">
    <property type="protein sequence ID" value="QJR80586.1"/>
    <property type="molecule type" value="Genomic_DNA"/>
</dbReference>
<evidence type="ECO:0000256" key="2">
    <source>
        <dbReference type="ARBA" id="ARBA00023002"/>
    </source>
</evidence>
<dbReference type="AlphaFoldDB" id="A0A6M4MEJ7"/>
<keyword evidence="2" id="KW-0560">Oxidoreductase</keyword>
<reference evidence="6" key="1">
    <citation type="submission" date="2014-12" db="EMBL/GenBank/DDBJ databases">
        <title>Complete genome sequence of a multi-drug resistant Klebsiella pneumoniae.</title>
        <authorList>
            <person name="Hua X."/>
            <person name="Chen Q."/>
            <person name="Li X."/>
            <person name="Feng Y."/>
            <person name="Ruan Z."/>
            <person name="Yu Y."/>
        </authorList>
    </citation>
    <scope>NUCLEOTIDE SEQUENCE [LARGE SCALE GENOMIC DNA]</scope>
    <source>
        <strain evidence="6">5.12</strain>
    </source>
</reference>
<evidence type="ECO:0000313" key="6">
    <source>
        <dbReference type="Proteomes" id="UP000219285"/>
    </source>
</evidence>
<evidence type="ECO:0000313" key="5">
    <source>
        <dbReference type="EMBL" id="QJR80586.1"/>
    </source>
</evidence>
<dbReference type="PANTHER" id="PTHR43818:SF11">
    <property type="entry name" value="BCDNA.GH03377"/>
    <property type="match status" value="1"/>
</dbReference>
<reference evidence="5 6" key="2">
    <citation type="submission" date="2020-04" db="EMBL/GenBank/DDBJ databases">
        <title>Complete genome sequence of Alteromonas pelagimontana 5.12T.</title>
        <authorList>
            <person name="Sinha R.K."/>
            <person name="Krishnan K.P."/>
            <person name="Kurian J.P."/>
        </authorList>
    </citation>
    <scope>NUCLEOTIDE SEQUENCE [LARGE SCALE GENOMIC DNA]</scope>
    <source>
        <strain evidence="5 6">5.12</strain>
    </source>
</reference>
<evidence type="ECO:0000256" key="1">
    <source>
        <dbReference type="ARBA" id="ARBA00022729"/>
    </source>
</evidence>
<feature type="domain" description="Gfo/Idh/MocA-like oxidoreductase N-terminal" evidence="3">
    <location>
        <begin position="18"/>
        <end position="135"/>
    </location>
</feature>
<dbReference type="KEGG" id="apel:CA267_007255"/>
<dbReference type="InterPro" id="IPR050463">
    <property type="entry name" value="Gfo/Idh/MocA_oxidrdct_glycsds"/>
</dbReference>
<feature type="domain" description="GFO/IDH/MocA-like oxidoreductase" evidence="4">
    <location>
        <begin position="144"/>
        <end position="271"/>
    </location>
</feature>
<dbReference type="InterPro" id="IPR055170">
    <property type="entry name" value="GFO_IDH_MocA-like_dom"/>
</dbReference>
<organism evidence="5 6">
    <name type="scientific">Alteromonas pelagimontana</name>
    <dbReference type="NCBI Taxonomy" id="1858656"/>
    <lineage>
        <taxon>Bacteria</taxon>
        <taxon>Pseudomonadati</taxon>
        <taxon>Pseudomonadota</taxon>
        <taxon>Gammaproteobacteria</taxon>
        <taxon>Alteromonadales</taxon>
        <taxon>Alteromonadaceae</taxon>
        <taxon>Alteromonas/Salinimonas group</taxon>
        <taxon>Alteromonas</taxon>
    </lineage>
</organism>
<dbReference type="InterPro" id="IPR036291">
    <property type="entry name" value="NAD(P)-bd_dom_sf"/>
</dbReference>
<dbReference type="OrthoDB" id="9801953at2"/>